<dbReference type="EMBL" id="BSOS01000004">
    <property type="protein sequence ID" value="GLR65431.1"/>
    <property type="molecule type" value="Genomic_DNA"/>
</dbReference>
<name>A0ABQ6A3G0_9PROT</name>
<keyword evidence="2" id="KW-1185">Reference proteome</keyword>
<reference evidence="2" key="1">
    <citation type="journal article" date="2019" name="Int. J. Syst. Evol. Microbiol.">
        <title>The Global Catalogue of Microorganisms (GCM) 10K type strain sequencing project: providing services to taxonomists for standard genome sequencing and annotation.</title>
        <authorList>
            <consortium name="The Broad Institute Genomics Platform"/>
            <consortium name="The Broad Institute Genome Sequencing Center for Infectious Disease"/>
            <person name="Wu L."/>
            <person name="Ma J."/>
        </authorList>
    </citation>
    <scope>NUCLEOTIDE SEQUENCE [LARGE SCALE GENOMIC DNA]</scope>
    <source>
        <strain evidence="2">NBRC 112502</strain>
    </source>
</reference>
<gene>
    <name evidence="1" type="ORF">GCM10010909_01090</name>
</gene>
<organism evidence="1 2">
    <name type="scientific">Acidocella aquatica</name>
    <dbReference type="NCBI Taxonomy" id="1922313"/>
    <lineage>
        <taxon>Bacteria</taxon>
        <taxon>Pseudomonadati</taxon>
        <taxon>Pseudomonadota</taxon>
        <taxon>Alphaproteobacteria</taxon>
        <taxon>Acetobacterales</taxon>
        <taxon>Acidocellaceae</taxon>
        <taxon>Acidocella</taxon>
    </lineage>
</organism>
<proteinExistence type="predicted"/>
<sequence length="106" mass="12135">MLLYLGTCIPQAERKVHIDTLLAIRRPMPGGVMPVKVRYIPELKPRDFLKWFGEPLRHEHIRPLSWLAKGISYDLVIKTRNASVEDKGLRCPIRGEAGNVGTYWLA</sequence>
<protein>
    <submittedName>
        <fullName evidence="1">Uncharacterized protein</fullName>
    </submittedName>
</protein>
<evidence type="ECO:0000313" key="2">
    <source>
        <dbReference type="Proteomes" id="UP001156641"/>
    </source>
</evidence>
<comment type="caution">
    <text evidence="1">The sequence shown here is derived from an EMBL/GenBank/DDBJ whole genome shotgun (WGS) entry which is preliminary data.</text>
</comment>
<accession>A0ABQ6A3G0</accession>
<dbReference type="Proteomes" id="UP001156641">
    <property type="component" value="Unassembled WGS sequence"/>
</dbReference>
<evidence type="ECO:0000313" key="1">
    <source>
        <dbReference type="EMBL" id="GLR65431.1"/>
    </source>
</evidence>